<dbReference type="Pfam" id="PF13561">
    <property type="entry name" value="adh_short_C2"/>
    <property type="match status" value="1"/>
</dbReference>
<dbReference type="InterPro" id="IPR036291">
    <property type="entry name" value="NAD(P)-bd_dom_sf"/>
</dbReference>
<gene>
    <name evidence="2" type="ORF">XB16_3659</name>
</gene>
<organism evidence="2 3">
    <name type="scientific">Leptospira santarosai</name>
    <dbReference type="NCBI Taxonomy" id="28183"/>
    <lineage>
        <taxon>Bacteria</taxon>
        <taxon>Pseudomonadati</taxon>
        <taxon>Spirochaetota</taxon>
        <taxon>Spirochaetia</taxon>
        <taxon>Leptospirales</taxon>
        <taxon>Leptospiraceae</taxon>
        <taxon>Leptospira</taxon>
    </lineage>
</organism>
<dbReference type="SUPFAM" id="SSF51735">
    <property type="entry name" value="NAD(P)-binding Rossmann-fold domains"/>
    <property type="match status" value="1"/>
</dbReference>
<sequence length="252" mass="27584">MLSPKNQKTNKKKNVILTGGSGGLGRAVVESLIFEGYSVTNLDIQTPKEILSGEFFLNTDLTKDEELIASLSEWENSISTQDQVPYGFVHCAGYGGPYHKITQVSPEEWDRIYSINIRSSFQIVRFLLPKFEKLQLGRLVFIASSLSLIGSANSVAYSSSKHALIGFVKSLADEWGSFGITTNAISPGYMETSMGIREDQVSNHRQKIIGMTPSGRIAHPSEIARVVSFLLNENSSYINGANWAVDGGITAI</sequence>
<dbReference type="PRINTS" id="PR00081">
    <property type="entry name" value="GDHRDH"/>
</dbReference>
<accession>A0A2P1QYE7</accession>
<dbReference type="EMBL" id="CP027844">
    <property type="protein sequence ID" value="AVQ13935.1"/>
    <property type="molecule type" value="Genomic_DNA"/>
</dbReference>
<name>A0A2P1QYE7_9LEPT</name>
<dbReference type="GO" id="GO:0030497">
    <property type="term" value="P:fatty acid elongation"/>
    <property type="evidence" value="ECO:0007669"/>
    <property type="project" value="TreeGrafter"/>
</dbReference>
<evidence type="ECO:0000313" key="2">
    <source>
        <dbReference type="EMBL" id="AVQ13935.1"/>
    </source>
</evidence>
<evidence type="ECO:0000256" key="1">
    <source>
        <dbReference type="ARBA" id="ARBA00006484"/>
    </source>
</evidence>
<reference evidence="2 3" key="1">
    <citation type="journal article" date="2015" name="Genome Announc.">
        <title>Draft Genome Sequences of Leptospira santarosai Strains U160, U164, and U233, Isolated from Asymptomatic Cattle.</title>
        <authorList>
            <person name="Kremer F.S."/>
            <person name="Eslabao M.R."/>
            <person name="Provisor M."/>
            <person name="Woloski R.D."/>
            <person name="Ramires O.V."/>
            <person name="Moreno L.Z."/>
            <person name="Moreno A.M."/>
            <person name="Hamond C."/>
            <person name="Lilenbaum W."/>
            <person name="Dellagostin O.A."/>
        </authorList>
    </citation>
    <scope>NUCLEOTIDE SEQUENCE [LARGE SCALE GENOMIC DNA]</scope>
    <source>
        <strain evidence="2 3">U160</strain>
    </source>
</reference>
<dbReference type="PROSITE" id="PS00061">
    <property type="entry name" value="ADH_SHORT"/>
    <property type="match status" value="1"/>
</dbReference>
<dbReference type="CDD" id="cd05233">
    <property type="entry name" value="SDR_c"/>
    <property type="match status" value="1"/>
</dbReference>
<dbReference type="GO" id="GO:0016616">
    <property type="term" value="F:oxidoreductase activity, acting on the CH-OH group of donors, NAD or NADP as acceptor"/>
    <property type="evidence" value="ECO:0007669"/>
    <property type="project" value="TreeGrafter"/>
</dbReference>
<dbReference type="Gene3D" id="3.40.50.720">
    <property type="entry name" value="NAD(P)-binding Rossmann-like Domain"/>
    <property type="match status" value="1"/>
</dbReference>
<proteinExistence type="inferred from homology"/>
<dbReference type="Proteomes" id="UP000033961">
    <property type="component" value="Chromosome II"/>
</dbReference>
<protein>
    <submittedName>
        <fullName evidence="2">Oxidoreductase, short chain dehydrogenase/reductase family protein</fullName>
    </submittedName>
</protein>
<dbReference type="PANTHER" id="PTHR42760">
    <property type="entry name" value="SHORT-CHAIN DEHYDROGENASES/REDUCTASES FAMILY MEMBER"/>
    <property type="match status" value="1"/>
</dbReference>
<dbReference type="InterPro" id="IPR020904">
    <property type="entry name" value="Sc_DH/Rdtase_CS"/>
</dbReference>
<dbReference type="PANTHER" id="PTHR42760:SF40">
    <property type="entry name" value="3-OXOACYL-[ACYL-CARRIER-PROTEIN] REDUCTASE, CHLOROPLASTIC"/>
    <property type="match status" value="1"/>
</dbReference>
<evidence type="ECO:0000313" key="3">
    <source>
        <dbReference type="Proteomes" id="UP000033961"/>
    </source>
</evidence>
<dbReference type="InterPro" id="IPR002347">
    <property type="entry name" value="SDR_fam"/>
</dbReference>
<comment type="similarity">
    <text evidence="1">Belongs to the short-chain dehydrogenases/reductases (SDR) family.</text>
</comment>
<dbReference type="AlphaFoldDB" id="A0A2P1QYE7"/>